<protein>
    <recommendedName>
        <fullName evidence="4 8">2-(3-amino-3-carboxypropyl)histidine synthase subunit 2</fullName>
    </recommendedName>
</protein>
<gene>
    <name evidence="10" type="ORF">DLAC_11121</name>
</gene>
<dbReference type="FunFam" id="3.40.50.11860:FF:000001">
    <property type="entry name" value="2-(3-amino-3-carboxypropyl)histidine synthase subunit 2"/>
    <property type="match status" value="1"/>
</dbReference>
<dbReference type="Pfam" id="PF01866">
    <property type="entry name" value="Diphthamide_syn"/>
    <property type="match status" value="2"/>
</dbReference>
<dbReference type="FunCoup" id="A0A151Z3A1">
    <property type="interactions" value="202"/>
</dbReference>
<proteinExistence type="inferred from homology"/>
<evidence type="ECO:0000256" key="8">
    <source>
        <dbReference type="RuleBase" id="RU364133"/>
    </source>
</evidence>
<dbReference type="InterPro" id="IPR042263">
    <property type="entry name" value="DPH1/DPH2_1"/>
</dbReference>
<keyword evidence="7 8" id="KW-0411">Iron-sulfur</keyword>
<dbReference type="GO" id="GO:0090560">
    <property type="term" value="F:2-(3-amino-3-carboxypropyl)histidine synthase activity"/>
    <property type="evidence" value="ECO:0007669"/>
    <property type="project" value="InterPro"/>
</dbReference>
<comment type="cofactor">
    <cofactor evidence="1">
        <name>[4Fe-4S] cluster</name>
        <dbReference type="ChEBI" id="CHEBI:49883"/>
    </cofactor>
</comment>
<dbReference type="InterPro" id="IPR042265">
    <property type="entry name" value="DPH1/DPH2_3"/>
</dbReference>
<dbReference type="InterPro" id="IPR016435">
    <property type="entry name" value="DPH1/DPH2"/>
</dbReference>
<evidence type="ECO:0000256" key="6">
    <source>
        <dbReference type="ARBA" id="ARBA00023004"/>
    </source>
</evidence>
<comment type="similarity">
    <text evidence="3 8">Belongs to the DPH1/DPH2 family. DPH2 subfamily.</text>
</comment>
<dbReference type="PANTHER" id="PTHR10762:SF2">
    <property type="entry name" value="2-(3-AMINO-3-CARBOXYPROPYL)HISTIDINE SYNTHASE SUBUNIT 2"/>
    <property type="match status" value="1"/>
</dbReference>
<dbReference type="Gene3D" id="3.40.50.11860">
    <property type="entry name" value="Diphthamide synthesis DPH1/DPH2 domain 3"/>
    <property type="match status" value="1"/>
</dbReference>
<dbReference type="GO" id="GO:0046872">
    <property type="term" value="F:metal ion binding"/>
    <property type="evidence" value="ECO:0007669"/>
    <property type="project" value="UniProtKB-KW"/>
</dbReference>
<organism evidence="10 11">
    <name type="scientific">Tieghemostelium lacteum</name>
    <name type="common">Slime mold</name>
    <name type="synonym">Dictyostelium lacteum</name>
    <dbReference type="NCBI Taxonomy" id="361077"/>
    <lineage>
        <taxon>Eukaryota</taxon>
        <taxon>Amoebozoa</taxon>
        <taxon>Evosea</taxon>
        <taxon>Eumycetozoa</taxon>
        <taxon>Dictyostelia</taxon>
        <taxon>Dictyosteliales</taxon>
        <taxon>Raperosteliaceae</taxon>
        <taxon>Tieghemostelium</taxon>
    </lineage>
</organism>
<dbReference type="OrthoDB" id="449241at2759"/>
<evidence type="ECO:0000313" key="10">
    <source>
        <dbReference type="EMBL" id="KYQ88419.1"/>
    </source>
</evidence>
<reference evidence="10 11" key="1">
    <citation type="submission" date="2015-12" db="EMBL/GenBank/DDBJ databases">
        <title>Dictyostelia acquired genes for synthesis and detection of signals that induce cell-type specialization by lateral gene transfer from prokaryotes.</title>
        <authorList>
            <person name="Gloeckner G."/>
            <person name="Schaap P."/>
        </authorList>
    </citation>
    <scope>NUCLEOTIDE SEQUENCE [LARGE SCALE GENOMIC DNA]</scope>
    <source>
        <strain evidence="10 11">TK</strain>
    </source>
</reference>
<dbReference type="FunFam" id="3.40.50.11840:FF:000002">
    <property type="entry name" value="2-(3-amino-3-carboxypropyl)histidine synthase subunit 2"/>
    <property type="match status" value="1"/>
</dbReference>
<dbReference type="EMBL" id="LODT01000051">
    <property type="protein sequence ID" value="KYQ88419.1"/>
    <property type="molecule type" value="Genomic_DNA"/>
</dbReference>
<dbReference type="SFLD" id="SFLDG01121">
    <property type="entry name" value="Diphthamide_biosynthesis"/>
    <property type="match status" value="1"/>
</dbReference>
<dbReference type="NCBIfam" id="TIGR00272">
    <property type="entry name" value="DPH2"/>
    <property type="match status" value="1"/>
</dbReference>
<dbReference type="Gene3D" id="3.40.50.11840">
    <property type="entry name" value="Diphthamide synthesis DPH1/DPH2 domain 1"/>
    <property type="match status" value="1"/>
</dbReference>
<dbReference type="PANTHER" id="PTHR10762">
    <property type="entry name" value="DIPHTHAMIDE BIOSYNTHESIS PROTEIN"/>
    <property type="match status" value="1"/>
</dbReference>
<evidence type="ECO:0000256" key="2">
    <source>
        <dbReference type="ARBA" id="ARBA00005156"/>
    </source>
</evidence>
<dbReference type="InterPro" id="IPR010014">
    <property type="entry name" value="DHP2"/>
</dbReference>
<comment type="function">
    <text evidence="8">Required for the first step of diphthamide biosynthesis, a post-translational modification of histidine which occurs in elongation factor 2. DPH1 and DPH2 transfer a 3-amino-3-carboxypropyl (ACP) group from S-adenosyl-L-methionine (SAM) to a histidine residue, the reaction is assisted by a reduction system comprising DPH3 and a NADH-dependent reductase. Facilitates the reduction of the catalytic iron-sulfur cluster found in the DPH1 subunit.</text>
</comment>
<evidence type="ECO:0000256" key="1">
    <source>
        <dbReference type="ARBA" id="ARBA00001966"/>
    </source>
</evidence>
<dbReference type="InParanoid" id="A0A151Z3A1"/>
<dbReference type="NCBIfam" id="TIGR00322">
    <property type="entry name" value="diphth2_R"/>
    <property type="match status" value="2"/>
</dbReference>
<sequence length="575" mass="65304">MSNVTPAFFTESFDKSLNNTHSSNKAVKSKSEEVLDKYSFNDYFEVEKSIEIINEYNFKNVALQLPEHLLWASQELSRILTTQANHQTKVYILGDTAYGSCCIDEVTALHLKTDFIIHYGHSCLSPSSRIPVQFVFGKKSFDIPAFYSTFQQTFTNTTEKFIIFYELQFQHYYNDLCQTFKNSNNVVITSINNFNNIFSTKSFLNNSSNQLYNSNSSSSECCSKNSSNETTCCSNENLSESSCCNNSDNNNNVIAAIDESNLNSNGNIFGRTVSKEVFENLGEYNFLWIGGECITLTNLLMNYSKNCFYRYYINGDKILKETLPRNYSLMKRYYISEKCKDSSVIGIVVATLTVAKYSETIDQLKKLIISAGKKPYVFVVGRLNVPKLGNFSEIDIFVIVACPENSLIDSKEYYKPIATPFELNLALKNKNWTGEYISDFGQLFPTLTNLNSDDDDQQPIPEDQVDDDEGNTHHFSLLSGKIVMKNNRKVRQQQLQTSNTTTNETKDLITTANDQFKQLQIVEDHLSDRTYKGLDMRIGETPVVKAVQGLSGIPMHYQDEPNNTTSTSNTITYTK</sequence>
<keyword evidence="11" id="KW-1185">Reference proteome</keyword>
<keyword evidence="5 8" id="KW-0479">Metal-binding</keyword>
<evidence type="ECO:0000256" key="4">
    <source>
        <dbReference type="ARBA" id="ARBA00021914"/>
    </source>
</evidence>
<dbReference type="AlphaFoldDB" id="A0A151Z3A1"/>
<evidence type="ECO:0000256" key="9">
    <source>
        <dbReference type="SAM" id="MobiDB-lite"/>
    </source>
</evidence>
<evidence type="ECO:0000256" key="7">
    <source>
        <dbReference type="ARBA" id="ARBA00023014"/>
    </source>
</evidence>
<dbReference type="SFLD" id="SFLDS00032">
    <property type="entry name" value="Radical_SAM_3-amino-3-carboxyp"/>
    <property type="match status" value="1"/>
</dbReference>
<accession>A0A151Z3A1</accession>
<dbReference type="UniPathway" id="UPA00559"/>
<dbReference type="OMA" id="QIWNENH"/>
<evidence type="ECO:0000313" key="11">
    <source>
        <dbReference type="Proteomes" id="UP000076078"/>
    </source>
</evidence>
<evidence type="ECO:0000256" key="3">
    <source>
        <dbReference type="ARBA" id="ARBA00006179"/>
    </source>
</evidence>
<feature type="compositionally biased region" description="Low complexity" evidence="9">
    <location>
        <begin position="562"/>
        <end position="575"/>
    </location>
</feature>
<keyword evidence="6 8" id="KW-0408">Iron</keyword>
<comment type="pathway">
    <text evidence="2 8">Protein modification; peptidyl-diphthamide biosynthesis.</text>
</comment>
<name>A0A151Z3A1_TIELA</name>
<feature type="region of interest" description="Disordered" evidence="9">
    <location>
        <begin position="451"/>
        <end position="471"/>
    </location>
</feature>
<feature type="region of interest" description="Disordered" evidence="9">
    <location>
        <begin position="555"/>
        <end position="575"/>
    </location>
</feature>
<dbReference type="GO" id="GO:0051536">
    <property type="term" value="F:iron-sulfur cluster binding"/>
    <property type="evidence" value="ECO:0007669"/>
    <property type="project" value="UniProtKB-KW"/>
</dbReference>
<evidence type="ECO:0000256" key="5">
    <source>
        <dbReference type="ARBA" id="ARBA00022723"/>
    </source>
</evidence>
<dbReference type="GO" id="GO:0017183">
    <property type="term" value="P:protein histidyl modification to diphthamide"/>
    <property type="evidence" value="ECO:0007669"/>
    <property type="project" value="UniProtKB-UniPathway"/>
</dbReference>
<comment type="caution">
    <text evidence="10">The sequence shown here is derived from an EMBL/GenBank/DDBJ whole genome shotgun (WGS) entry which is preliminary data.</text>
</comment>
<dbReference type="STRING" id="361077.A0A151Z3A1"/>
<feature type="compositionally biased region" description="Acidic residues" evidence="9">
    <location>
        <begin position="452"/>
        <end position="469"/>
    </location>
</feature>
<dbReference type="Proteomes" id="UP000076078">
    <property type="component" value="Unassembled WGS sequence"/>
</dbReference>
<dbReference type="SFLD" id="SFLDF00408">
    <property type="entry name" value="Diphthamide_biosynthesis_famil"/>
    <property type="match status" value="1"/>
</dbReference>